<protein>
    <recommendedName>
        <fullName evidence="3">Lipoprotein</fullName>
    </recommendedName>
</protein>
<dbReference type="PROSITE" id="PS51257">
    <property type="entry name" value="PROKAR_LIPOPROTEIN"/>
    <property type="match status" value="1"/>
</dbReference>
<reference evidence="1 2" key="1">
    <citation type="submission" date="2020-04" db="EMBL/GenBank/DDBJ databases">
        <authorList>
            <person name="De Canck E."/>
        </authorList>
    </citation>
    <scope>NUCLEOTIDE SEQUENCE [LARGE SCALE GENOMIC DNA]</scope>
    <source>
        <strain evidence="1 2">LMG 28138</strain>
    </source>
</reference>
<evidence type="ECO:0000313" key="1">
    <source>
        <dbReference type="EMBL" id="CAB3796628.1"/>
    </source>
</evidence>
<dbReference type="Proteomes" id="UP000494115">
    <property type="component" value="Unassembled WGS sequence"/>
</dbReference>
<evidence type="ECO:0008006" key="3">
    <source>
        <dbReference type="Google" id="ProtNLM"/>
    </source>
</evidence>
<sequence length="164" mass="16795">MSKSFTPRGWRVIVGTVALSGLLAVLGACATGSSSGSATAGSKPAVTLHPDPAFASLPRYEGTLGKRAIVLRLGAKTGPDDGGGLHGEYQFADSKEVRLVAGDSGDNGVIELDESDDGTRISGQWVGKLAPNGDFKGVWSNVDESVTESIDLHRVKGASAAGQQ</sequence>
<dbReference type="RefSeq" id="WP_175106655.1">
    <property type="nucleotide sequence ID" value="NZ_CADIKM010000024.1"/>
</dbReference>
<organism evidence="1 2">
    <name type="scientific">Pararobbsia alpina</name>
    <dbReference type="NCBI Taxonomy" id="621374"/>
    <lineage>
        <taxon>Bacteria</taxon>
        <taxon>Pseudomonadati</taxon>
        <taxon>Pseudomonadota</taxon>
        <taxon>Betaproteobacteria</taxon>
        <taxon>Burkholderiales</taxon>
        <taxon>Burkholderiaceae</taxon>
        <taxon>Pararobbsia</taxon>
    </lineage>
</organism>
<name>A0A6S7BDI9_9BURK</name>
<gene>
    <name evidence="1" type="ORF">LMG28138_04117</name>
</gene>
<keyword evidence="2" id="KW-1185">Reference proteome</keyword>
<proteinExistence type="predicted"/>
<evidence type="ECO:0000313" key="2">
    <source>
        <dbReference type="Proteomes" id="UP000494115"/>
    </source>
</evidence>
<dbReference type="EMBL" id="CADIKM010000024">
    <property type="protein sequence ID" value="CAB3796628.1"/>
    <property type="molecule type" value="Genomic_DNA"/>
</dbReference>
<accession>A0A6S7BDI9</accession>
<dbReference type="AlphaFoldDB" id="A0A6S7BDI9"/>